<evidence type="ECO:0000259" key="1">
    <source>
        <dbReference type="Pfam" id="PF07969"/>
    </source>
</evidence>
<sequence length="544" mass="57755">MPGKPVADGWSRRAAIGAVLGAIPVMGGALRAASGGHDLLVRGGQVIDGTGAARIRADVAIRAGRIAAIAPDLAADARDVIDASGLIVAPGFIEPHAHITDIATFPRPENLLRQGITTIANSLHSLDQPYPLAPFLSALRVAPNTLWTAGHSWARKHVMGLANRAPTSGELARMRHLVREAMDDGAFGLGTGLEYIPAAYARTDELVALARAAARPGALYVTHLRDEGARLREAIDEALEIGRAAKLPVHISHLKITGMRHWGLAPAMLARIDDARAAGQRVSFDVYPYTAYSTYSTVLLPPWSLAGGDREFAARAADGATRARIVAEARTLYPIQTGGQLDSLRFRDGVSGFAGRTLGDYLAANGRPPTLDAGIDAIVDLQARGGFTGIFEAMSERDMLDFLAHPAASLSSDGDLFAFGAGFPHPRSYGAFPRFLGHYVRDRALMPLEAAIAKTTSVPARALGLKGRGVLAIGHHADITIFDEAAIADRSTFADPHRHSEGVIHLLVNGVPVIRDSRLREALPGQVIRRGCARTACRNRDPSG</sequence>
<dbReference type="Gene3D" id="2.30.40.10">
    <property type="entry name" value="Urease, subunit C, domain 1"/>
    <property type="match status" value="2"/>
</dbReference>
<comment type="caution">
    <text evidence="2">The sequence shown here is derived from an EMBL/GenBank/DDBJ whole genome shotgun (WGS) entry which is preliminary data.</text>
</comment>
<dbReference type="Pfam" id="PF07969">
    <property type="entry name" value="Amidohydro_3"/>
    <property type="match status" value="1"/>
</dbReference>
<protein>
    <submittedName>
        <fullName evidence="2">Amidohydrolase family protein</fullName>
    </submittedName>
</protein>
<name>A0ABS7PUK0_9SPHN</name>
<dbReference type="InterPro" id="IPR011059">
    <property type="entry name" value="Metal-dep_hydrolase_composite"/>
</dbReference>
<dbReference type="InterPro" id="IPR013108">
    <property type="entry name" value="Amidohydro_3"/>
</dbReference>
<keyword evidence="3" id="KW-1185">Reference proteome</keyword>
<dbReference type="InterPro" id="IPR023100">
    <property type="entry name" value="D-aminoacylase_insert_dom_sf"/>
</dbReference>
<evidence type="ECO:0000313" key="3">
    <source>
        <dbReference type="Proteomes" id="UP000706039"/>
    </source>
</evidence>
<dbReference type="Gene3D" id="3.30.1490.130">
    <property type="entry name" value="D-aminoacylase. Domain 3"/>
    <property type="match status" value="1"/>
</dbReference>
<reference evidence="2 3" key="1">
    <citation type="submission" date="2021-08" db="EMBL/GenBank/DDBJ databases">
        <authorList>
            <person name="Tuo L."/>
        </authorList>
    </citation>
    <scope>NUCLEOTIDE SEQUENCE [LARGE SCALE GENOMIC DNA]</scope>
    <source>
        <strain evidence="2 3">JCM 31229</strain>
    </source>
</reference>
<evidence type="ECO:0000313" key="2">
    <source>
        <dbReference type="EMBL" id="MBY8825024.1"/>
    </source>
</evidence>
<dbReference type="PANTHER" id="PTHR11647:SF1">
    <property type="entry name" value="COLLAPSIN RESPONSE MEDIATOR PROTEIN"/>
    <property type="match status" value="1"/>
</dbReference>
<dbReference type="Proteomes" id="UP000706039">
    <property type="component" value="Unassembled WGS sequence"/>
</dbReference>
<dbReference type="EMBL" id="JAINVV010000011">
    <property type="protein sequence ID" value="MBY8825024.1"/>
    <property type="molecule type" value="Genomic_DNA"/>
</dbReference>
<dbReference type="SUPFAM" id="SSF51556">
    <property type="entry name" value="Metallo-dependent hydrolases"/>
    <property type="match status" value="1"/>
</dbReference>
<accession>A0ABS7PUK0</accession>
<proteinExistence type="predicted"/>
<dbReference type="InterPro" id="IPR050378">
    <property type="entry name" value="Metallo-dep_Hydrolases_sf"/>
</dbReference>
<feature type="domain" description="Amidohydrolase 3" evidence="1">
    <location>
        <begin position="79"/>
        <end position="513"/>
    </location>
</feature>
<dbReference type="SUPFAM" id="SSF51338">
    <property type="entry name" value="Composite domain of metallo-dependent hydrolases"/>
    <property type="match status" value="1"/>
</dbReference>
<dbReference type="RefSeq" id="WP_222992132.1">
    <property type="nucleotide sequence ID" value="NZ_JAINVV010000011.1"/>
</dbReference>
<dbReference type="Gene3D" id="3.20.20.140">
    <property type="entry name" value="Metal-dependent hydrolases"/>
    <property type="match status" value="3"/>
</dbReference>
<dbReference type="InterPro" id="IPR032466">
    <property type="entry name" value="Metal_Hydrolase"/>
</dbReference>
<gene>
    <name evidence="2" type="ORF">K7G82_22160</name>
</gene>
<organism evidence="2 3">
    <name type="scientific">Sphingomonas colocasiae</name>
    <dbReference type="NCBI Taxonomy" id="1848973"/>
    <lineage>
        <taxon>Bacteria</taxon>
        <taxon>Pseudomonadati</taxon>
        <taxon>Pseudomonadota</taxon>
        <taxon>Alphaproteobacteria</taxon>
        <taxon>Sphingomonadales</taxon>
        <taxon>Sphingomonadaceae</taxon>
        <taxon>Sphingomonas</taxon>
    </lineage>
</organism>
<dbReference type="PANTHER" id="PTHR11647">
    <property type="entry name" value="HYDRANTOINASE/DIHYDROPYRIMIDINASE FAMILY MEMBER"/>
    <property type="match status" value="1"/>
</dbReference>